<feature type="domain" description="RRM" evidence="5">
    <location>
        <begin position="560"/>
        <end position="644"/>
    </location>
</feature>
<organism evidence="6 7">
    <name type="scientific">Debaryomyces hansenii (strain ATCC 36239 / CBS 767 / BCRC 21394 / JCM 1990 / NBRC 0083 / IGC 2968)</name>
    <name type="common">Yeast</name>
    <name type="synonym">Torulaspora hansenii</name>
    <dbReference type="NCBI Taxonomy" id="284592"/>
    <lineage>
        <taxon>Eukaryota</taxon>
        <taxon>Fungi</taxon>
        <taxon>Dikarya</taxon>
        <taxon>Ascomycota</taxon>
        <taxon>Saccharomycotina</taxon>
        <taxon>Pichiomycetes</taxon>
        <taxon>Debaryomycetaceae</taxon>
        <taxon>Debaryomyces</taxon>
    </lineage>
</organism>
<dbReference type="InterPro" id="IPR031766">
    <property type="entry name" value="RRM_occluded"/>
</dbReference>
<keyword evidence="2 3" id="KW-0694">RNA-binding</keyword>
<dbReference type="KEGG" id="dha:DEHA2F07436g"/>
<dbReference type="OrthoDB" id="360390at2759"/>
<dbReference type="Proteomes" id="UP000000599">
    <property type="component" value="Chromosome F"/>
</dbReference>
<evidence type="ECO:0000259" key="5">
    <source>
        <dbReference type="PROSITE" id="PS50102"/>
    </source>
</evidence>
<dbReference type="GO" id="GO:0003723">
    <property type="term" value="F:RNA binding"/>
    <property type="evidence" value="ECO:0007669"/>
    <property type="project" value="UniProtKB-UniRule"/>
</dbReference>
<dbReference type="InterPro" id="IPR000504">
    <property type="entry name" value="RRM_dom"/>
</dbReference>
<dbReference type="InterPro" id="IPR035979">
    <property type="entry name" value="RBD_domain_sf"/>
</dbReference>
<reference evidence="6 7" key="1">
    <citation type="journal article" date="2004" name="Nature">
        <title>Genome evolution in yeasts.</title>
        <authorList>
            <consortium name="Genolevures"/>
            <person name="Dujon B."/>
            <person name="Sherman D."/>
            <person name="Fischer G."/>
            <person name="Durrens P."/>
            <person name="Casaregola S."/>
            <person name="Lafontaine I."/>
            <person name="de Montigny J."/>
            <person name="Marck C."/>
            <person name="Neuveglise C."/>
            <person name="Talla E."/>
            <person name="Goffard N."/>
            <person name="Frangeul L."/>
            <person name="Aigle M."/>
            <person name="Anthouard V."/>
            <person name="Babour A."/>
            <person name="Barbe V."/>
            <person name="Barnay S."/>
            <person name="Blanchin S."/>
            <person name="Beckerich J.M."/>
            <person name="Beyne E."/>
            <person name="Bleykasten C."/>
            <person name="Boisrame A."/>
            <person name="Boyer J."/>
            <person name="Cattolico L."/>
            <person name="Confanioleri F."/>
            <person name="de Daruvar A."/>
            <person name="Despons L."/>
            <person name="Fabre E."/>
            <person name="Fairhead C."/>
            <person name="Ferry-Dumazet H."/>
            <person name="Groppi A."/>
            <person name="Hantraye F."/>
            <person name="Hennequin C."/>
            <person name="Jauniaux N."/>
            <person name="Joyet P."/>
            <person name="Kachouri R."/>
            <person name="Kerrest A."/>
            <person name="Koszul R."/>
            <person name="Lemaire M."/>
            <person name="Lesur I."/>
            <person name="Ma L."/>
            <person name="Muller H."/>
            <person name="Nicaud J.M."/>
            <person name="Nikolski M."/>
            <person name="Oztas S."/>
            <person name="Ozier-Kalogeropoulos O."/>
            <person name="Pellenz S."/>
            <person name="Potier S."/>
            <person name="Richard G.F."/>
            <person name="Straub M.L."/>
            <person name="Suleau A."/>
            <person name="Swennene D."/>
            <person name="Tekaia F."/>
            <person name="Wesolowski-Louvel M."/>
            <person name="Westhof E."/>
            <person name="Wirth B."/>
            <person name="Zeniou-Meyer M."/>
            <person name="Zivanovic I."/>
            <person name="Bolotin-Fukuhara M."/>
            <person name="Thierry A."/>
            <person name="Bouchier C."/>
            <person name="Caudron B."/>
            <person name="Scarpelli C."/>
            <person name="Gaillardin C."/>
            <person name="Weissenbach J."/>
            <person name="Wincker P."/>
            <person name="Souciet J.L."/>
        </authorList>
    </citation>
    <scope>NUCLEOTIDE SEQUENCE [LARGE SCALE GENOMIC DNA]</scope>
    <source>
        <strain evidence="7">ATCC 36239 / CBS 767 / BCRC 21394 / JCM 1990 / NBRC 0083 / IGC 2968</strain>
    </source>
</reference>
<dbReference type="eggNOG" id="KOG0128">
    <property type="taxonomic scope" value="Eukaryota"/>
</dbReference>
<dbReference type="AlphaFoldDB" id="Q6BM90"/>
<dbReference type="SUPFAM" id="SSF54928">
    <property type="entry name" value="RNA-binding domain, RBD"/>
    <property type="match status" value="3"/>
</dbReference>
<dbReference type="InterPro" id="IPR034540">
    <property type="entry name" value="Prp24_RRM3"/>
</dbReference>
<dbReference type="PROSITE" id="PS50102">
    <property type="entry name" value="RRM"/>
    <property type="match status" value="4"/>
</dbReference>
<evidence type="ECO:0000256" key="1">
    <source>
        <dbReference type="ARBA" id="ARBA00022737"/>
    </source>
</evidence>
<dbReference type="Pfam" id="PF16842">
    <property type="entry name" value="RRM_occluded"/>
    <property type="match status" value="1"/>
</dbReference>
<sequence>MNKDIDGEIHKLKEQLSKWPYTSNDHDKLIDILRVDRKGKTQDLHEARQNKAQYFTLSTKDIVNWLQDLQAIEDNNLRIKSILEFYRIVIHDYPTAQYWGRCLDFVLNNYNDTQNIISESIIKELFKEALNDTVHDFKNSKEIWETVLAFFNNALDISGNEADFDTLLKLHLKRISYPHESIRESFSQLSGFISKYDSKKYEQHMLAANKVFSKTLKAQRYYEEFEIGISKNPNDVKVWIDYMESVNKYAKGIDEVSVLFYRAITSDRKGSVDDPRWVSIWLAYIYILYQEEIDVKSIVLEPVLFKFVRSYPGSAVSYAEYIRNCPIFENGVELFSNMKTRALQLDLMNSNSYDDWKVLALAILSYEFSLVHSGENIDMVADLYTDAADYVDIALENNNDVFHSVEKLVVSIYETLDDPDMARKVLMKLLENFSDQCEIWLYSYEFERRNHSSYELISKLLERAVDNSKTLDWPERIMQEWLSFEQIQGNIHSYERALIKVDKVIREMSLKRMHIQEAFESESTDKIKRNIDDDEGEQDRSNKRQRRDSMNETTRNREEYSVKISNLPQNISEEKLKKFFDDCGTPKEIKLFQEDGKAPEAIIEWTDSKEVFASLTKNIKLIDGNEVSVIRMLGSTLWVSNFPPSFSHERVKNIFEQVGTVVSIRFPSLKSNQSRRFCYVEYASPELAHLAISNYQGKEFEDEISNKRYRLVVDMSKPNSKKTKTDTAITEREIYIQNLNFKTTTESDLESLFQTIGTIDSVKVPLNEKMKNQGNINNGYAFVVFKSEVAAKNALQLNGTTLHDRKISVSQSQAKKHNNKSEKDPAAISNQFEELSTISIFNVSDTINRDQMTAFLTKRVGPVRHVEVFPNQEAALAEFEVPSDAGKASLILTSEEFEGKLLNVGSKSDLTRTLNGTKNVPTKKPKLMVPPTLQRRVRKK</sequence>
<keyword evidence="1" id="KW-0677">Repeat</keyword>
<feature type="region of interest" description="Disordered" evidence="4">
    <location>
        <begin position="526"/>
        <end position="559"/>
    </location>
</feature>
<dbReference type="EMBL" id="CR382138">
    <property type="protein sequence ID" value="CAG89018.2"/>
    <property type="molecule type" value="Genomic_DNA"/>
</dbReference>
<dbReference type="CDD" id="cd12299">
    <property type="entry name" value="RRM4_Prp24"/>
    <property type="match status" value="1"/>
</dbReference>
<dbReference type="GeneID" id="2903265"/>
<gene>
    <name evidence="6" type="ordered locus">DEHA2F07436g</name>
</gene>
<evidence type="ECO:0000256" key="3">
    <source>
        <dbReference type="PROSITE-ProRule" id="PRU00176"/>
    </source>
</evidence>
<dbReference type="HOGENOM" id="CLU_333463_0_0_1"/>
<feature type="compositionally biased region" description="Basic and acidic residues" evidence="4">
    <location>
        <begin position="538"/>
        <end position="559"/>
    </location>
</feature>
<name>Q6BM90_DEBHA</name>
<feature type="domain" description="RRM" evidence="5">
    <location>
        <begin position="836"/>
        <end position="909"/>
    </location>
</feature>
<dbReference type="SUPFAM" id="SSF48452">
    <property type="entry name" value="TPR-like"/>
    <property type="match status" value="1"/>
</dbReference>
<accession>Q6BM90</accession>
<protein>
    <submittedName>
        <fullName evidence="6">DEHA2F07436p</fullName>
    </submittedName>
</protein>
<dbReference type="CDD" id="cd12298">
    <property type="entry name" value="RRM3_Prp24"/>
    <property type="match status" value="1"/>
</dbReference>
<proteinExistence type="predicted"/>
<dbReference type="PANTHER" id="PTHR24012">
    <property type="entry name" value="RNA BINDING PROTEIN"/>
    <property type="match status" value="1"/>
</dbReference>
<evidence type="ECO:0000313" key="6">
    <source>
        <dbReference type="EMBL" id="CAG89018.2"/>
    </source>
</evidence>
<evidence type="ECO:0000256" key="4">
    <source>
        <dbReference type="SAM" id="MobiDB-lite"/>
    </source>
</evidence>
<feature type="domain" description="RRM" evidence="5">
    <location>
        <begin position="635"/>
        <end position="718"/>
    </location>
</feature>
<dbReference type="STRING" id="284592.Q6BM90"/>
<dbReference type="VEuPathDB" id="FungiDB:DEHA2F07436g"/>
<dbReference type="Gene3D" id="1.25.40.10">
    <property type="entry name" value="Tetratricopeptide repeat domain"/>
    <property type="match status" value="2"/>
</dbReference>
<dbReference type="SMART" id="SM00360">
    <property type="entry name" value="RRM"/>
    <property type="match status" value="4"/>
</dbReference>
<evidence type="ECO:0000313" key="7">
    <source>
        <dbReference type="Proteomes" id="UP000000599"/>
    </source>
</evidence>
<dbReference type="InParanoid" id="Q6BM90"/>
<keyword evidence="7" id="KW-1185">Reference proteome</keyword>
<dbReference type="Gene3D" id="3.30.70.330">
    <property type="match status" value="4"/>
</dbReference>
<evidence type="ECO:0000256" key="2">
    <source>
        <dbReference type="ARBA" id="ARBA00022884"/>
    </source>
</evidence>
<dbReference type="Pfam" id="PF00076">
    <property type="entry name" value="RRM_1"/>
    <property type="match status" value="3"/>
</dbReference>
<dbReference type="InterPro" id="IPR011990">
    <property type="entry name" value="TPR-like_helical_dom_sf"/>
</dbReference>
<dbReference type="OMA" id="LWARYIL"/>
<feature type="domain" description="RRM" evidence="5">
    <location>
        <begin position="732"/>
        <end position="814"/>
    </location>
</feature>
<dbReference type="RefSeq" id="XP_460681.2">
    <property type="nucleotide sequence ID" value="XM_460681.1"/>
</dbReference>
<dbReference type="InterPro" id="IPR012677">
    <property type="entry name" value="Nucleotide-bd_a/b_plait_sf"/>
</dbReference>